<evidence type="ECO:0000313" key="3">
    <source>
        <dbReference type="EMBL" id="QGZ93476.1"/>
    </source>
</evidence>
<dbReference type="AlphaFoldDB" id="A0A6I6MK44"/>
<accession>A0A6I6MK44</accession>
<feature type="transmembrane region" description="Helical" evidence="2">
    <location>
        <begin position="7"/>
        <end position="35"/>
    </location>
</feature>
<keyword evidence="2" id="KW-0472">Membrane</keyword>
<feature type="transmembrane region" description="Helical" evidence="2">
    <location>
        <begin position="47"/>
        <end position="68"/>
    </location>
</feature>
<organism evidence="3 4">
    <name type="scientific">Terricaulis silvestris</name>
    <dbReference type="NCBI Taxonomy" id="2686094"/>
    <lineage>
        <taxon>Bacteria</taxon>
        <taxon>Pseudomonadati</taxon>
        <taxon>Pseudomonadota</taxon>
        <taxon>Alphaproteobacteria</taxon>
        <taxon>Caulobacterales</taxon>
        <taxon>Caulobacteraceae</taxon>
        <taxon>Terricaulis</taxon>
    </lineage>
</organism>
<gene>
    <name evidence="3" type="ORF">DSM104635_00286</name>
</gene>
<dbReference type="KEGG" id="tsv:DSM104635_00286"/>
<protein>
    <submittedName>
        <fullName evidence="3">Uncharacterized protein</fullName>
    </submittedName>
</protein>
<proteinExistence type="predicted"/>
<keyword evidence="2" id="KW-0812">Transmembrane</keyword>
<reference evidence="4" key="1">
    <citation type="submission" date="2019-12" db="EMBL/GenBank/DDBJ databases">
        <title>Complete genome of Terracaulis silvestris 0127_4.</title>
        <authorList>
            <person name="Vieira S."/>
            <person name="Riedel T."/>
            <person name="Sproer C."/>
            <person name="Pascual J."/>
            <person name="Boedeker C."/>
            <person name="Overmann J."/>
        </authorList>
    </citation>
    <scope>NUCLEOTIDE SEQUENCE [LARGE SCALE GENOMIC DNA]</scope>
    <source>
        <strain evidence="4">0127_4</strain>
    </source>
</reference>
<dbReference type="Proteomes" id="UP000431269">
    <property type="component" value="Chromosome"/>
</dbReference>
<feature type="compositionally biased region" description="Polar residues" evidence="1">
    <location>
        <begin position="83"/>
        <end position="104"/>
    </location>
</feature>
<name>A0A6I6MK44_9CAUL</name>
<dbReference type="EMBL" id="CP047045">
    <property type="protein sequence ID" value="QGZ93476.1"/>
    <property type="molecule type" value="Genomic_DNA"/>
</dbReference>
<keyword evidence="4" id="KW-1185">Reference proteome</keyword>
<feature type="region of interest" description="Disordered" evidence="1">
    <location>
        <begin position="76"/>
        <end position="104"/>
    </location>
</feature>
<evidence type="ECO:0000256" key="1">
    <source>
        <dbReference type="SAM" id="MobiDB-lite"/>
    </source>
</evidence>
<sequence length="104" mass="10818">MLPFTIAGFLLLLIFPRWIVLYLMVGAMLVVVTFLEGGPSVEMMMGAFGTAAGNATILFLGGVFIIIARQKKTQASAEGPQAEESNPALTGAGATTSPSPDAKD</sequence>
<keyword evidence="2" id="KW-1133">Transmembrane helix</keyword>
<evidence type="ECO:0000313" key="4">
    <source>
        <dbReference type="Proteomes" id="UP000431269"/>
    </source>
</evidence>
<evidence type="ECO:0000256" key="2">
    <source>
        <dbReference type="SAM" id="Phobius"/>
    </source>
</evidence>
<dbReference type="RefSeq" id="WP_228445796.1">
    <property type="nucleotide sequence ID" value="NZ_CP047045.1"/>
</dbReference>